<sequence length="185" mass="20675">MNILIFNGSLESQSNTTPTRIARAFTDHLEQRGATVTTFHLSEAGIPLFDFSFEETPSSVVDMVNTFRAADMHIWLTPLYHGSMTGAMKNCLDWLEISAREEVPYLTNKIIGLVCWADGAQAMQGINAMDAVAKALRAWVLPYSIPIVRGNLFVADNQEMSPDYLEKIELMSTLLSDRQPINFTI</sequence>
<evidence type="ECO:0000313" key="3">
    <source>
        <dbReference type="Proteomes" id="UP001610063"/>
    </source>
</evidence>
<dbReference type="Gene3D" id="3.40.50.360">
    <property type="match status" value="1"/>
</dbReference>
<feature type="domain" description="NADPH-dependent FMN reductase-like" evidence="1">
    <location>
        <begin position="1"/>
        <end position="143"/>
    </location>
</feature>
<gene>
    <name evidence="2" type="ORF">ACHKAR_09685</name>
</gene>
<dbReference type="InterPro" id="IPR029039">
    <property type="entry name" value="Flavoprotein-like_sf"/>
</dbReference>
<dbReference type="InterPro" id="IPR005025">
    <property type="entry name" value="FMN_Rdtase-like_dom"/>
</dbReference>
<name>A0ABW7N824_9BACT</name>
<dbReference type="Pfam" id="PF03358">
    <property type="entry name" value="FMN_red"/>
    <property type="match status" value="1"/>
</dbReference>
<dbReference type="EMBL" id="JBIPKE010000015">
    <property type="protein sequence ID" value="MFH6983711.1"/>
    <property type="molecule type" value="Genomic_DNA"/>
</dbReference>
<keyword evidence="2" id="KW-0560">Oxidoreductase</keyword>
<keyword evidence="3" id="KW-1185">Reference proteome</keyword>
<dbReference type="EC" id="1.-.-.-" evidence="2"/>
<organism evidence="2 3">
    <name type="scientific">Marinoscillum luteum</name>
    <dbReference type="NCBI Taxonomy" id="861051"/>
    <lineage>
        <taxon>Bacteria</taxon>
        <taxon>Pseudomonadati</taxon>
        <taxon>Bacteroidota</taxon>
        <taxon>Cytophagia</taxon>
        <taxon>Cytophagales</taxon>
        <taxon>Reichenbachiellaceae</taxon>
        <taxon>Marinoscillum</taxon>
    </lineage>
</organism>
<dbReference type="RefSeq" id="WP_395417251.1">
    <property type="nucleotide sequence ID" value="NZ_JBIPKE010000015.1"/>
</dbReference>
<comment type="caution">
    <text evidence="2">The sequence shown here is derived from an EMBL/GenBank/DDBJ whole genome shotgun (WGS) entry which is preliminary data.</text>
</comment>
<protein>
    <submittedName>
        <fullName evidence="2">NADPH-dependent FMN reductase</fullName>
        <ecNumber evidence="2">1.-.-.-</ecNumber>
    </submittedName>
</protein>
<dbReference type="SUPFAM" id="SSF52218">
    <property type="entry name" value="Flavoproteins"/>
    <property type="match status" value="1"/>
</dbReference>
<reference evidence="2 3" key="1">
    <citation type="journal article" date="2013" name="Int. J. Syst. Evol. Microbiol.">
        <title>Marinoscillum luteum sp. nov., isolated from marine sediment.</title>
        <authorList>
            <person name="Cha I.T."/>
            <person name="Park S.J."/>
            <person name="Kim S.J."/>
            <person name="Kim J.G."/>
            <person name="Jung M.Y."/>
            <person name="Shin K.S."/>
            <person name="Kwon K.K."/>
            <person name="Yang S.H."/>
            <person name="Seo Y.S."/>
            <person name="Rhee S.K."/>
        </authorList>
    </citation>
    <scope>NUCLEOTIDE SEQUENCE [LARGE SCALE GENOMIC DNA]</scope>
    <source>
        <strain evidence="2 3">KCTC 23939</strain>
    </source>
</reference>
<accession>A0ABW7N824</accession>
<evidence type="ECO:0000313" key="2">
    <source>
        <dbReference type="EMBL" id="MFH6983711.1"/>
    </source>
</evidence>
<dbReference type="Proteomes" id="UP001610063">
    <property type="component" value="Unassembled WGS sequence"/>
</dbReference>
<proteinExistence type="predicted"/>
<evidence type="ECO:0000259" key="1">
    <source>
        <dbReference type="Pfam" id="PF03358"/>
    </source>
</evidence>
<dbReference type="GO" id="GO:0016491">
    <property type="term" value="F:oxidoreductase activity"/>
    <property type="evidence" value="ECO:0007669"/>
    <property type="project" value="UniProtKB-KW"/>
</dbReference>